<dbReference type="SMART" id="SM00091">
    <property type="entry name" value="PAS"/>
    <property type="match status" value="1"/>
</dbReference>
<keyword evidence="10" id="KW-0067">ATP-binding</keyword>
<evidence type="ECO:0000259" key="18">
    <source>
        <dbReference type="PROSITE" id="PS50894"/>
    </source>
</evidence>
<keyword evidence="7" id="KW-0808">Transferase</keyword>
<name>A0A6J6STR3_9ZZZZ</name>
<dbReference type="SUPFAM" id="SSF55874">
    <property type="entry name" value="ATPase domain of HSP90 chaperone/DNA topoisomerase II/histidine kinase"/>
    <property type="match status" value="1"/>
</dbReference>
<dbReference type="EMBL" id="CAFBOL010000032">
    <property type="protein sequence ID" value="CAB4989852.1"/>
    <property type="molecule type" value="Genomic_DNA"/>
</dbReference>
<sequence>MYGGVFALAVVCAVGALLMKVRSDTESEVRTMLSDSAAAQLAASAAQQAELLSQELGSATMAIEFVARAAATALAAPSEASAAEVARYSEGPDGSYITSAVDHSKVSMFYSGYHPVGVAQREKAAQLSAIDPALVAVVETNSLIAQAYINTWDSLNRIYPGVDVLGQFVPKLDITKFSFYYLADEQHDPERKVAWTNAYVDPAGQGWMISAIAPVYVNNHLEAVVGIDVTISQLVGQLLSNRQAFGAYSILVDAQGSIMAMPAAAEQTFGLKELTNVDYATYAKADTFKPEQFDITKRADTVALNHQIGSAAVGQGATTVAGVSALVAWQTVSPMNWRVISIVPTASVHSLEQPIDRLSDAAATVFWIVGLAFALMIVGLTWRARRLSLSFTRPLREIDLATTRMAAGDFVSSLPPAPVAELDRTGRQLLKMGSSLREAQERMLADSQRLRDGEQRYRAIFENVTEPVMTVDAHGAIVDANDAARDAFGEVLPGQQVQRLLGEDSWRTAGRRMVQIGNDLESRTFELAVGSSGEGDDALYTLTAHDATSTVLARTLLEDAAATALHTARLKDEFLASMSHEIRTPLNGVLGVLSLLAARPLPEEARQELAIARRSADDLLVLVNDVLDFAKIEAGQVSIVNSHVQLDDLLESIRQLYSPFAEELHNELNVTVDPNVPEWVQVDQTRLRQVLMNLVSNALKFTEGGHVTVAVQREAAPTQDQFKLRFTVTDTGVGISPDLRARLFTRFTQGDPLTARHFPGTGLGLAIVKRLVELMGGEVGVDSELGAGSRFWFTIESAAGIPSTSINGLPPAAGTGAVGHLRVLVAEDNDVNRFFMLTALERLGHSTQVAVNGREAVDAVRREHFDVVLMDVQMPVMSGLDATRAIRALPGAAGMVPIVAVTANVLPAQQELYRQTGFTEWLPKPLTLDQVEDTLRRMFGNVDAAPGAALEAAVADDLVLFDHDLVAKHRKLFGAAGVDKLLVTFVSSLAERRNELETCSAADDLEGVRRAGHTIKGMAGAIGARRLWAAGERLQHADDEDLPAMVAALNRAAEEALAGLERAWRG</sequence>
<dbReference type="InterPro" id="IPR003594">
    <property type="entry name" value="HATPase_dom"/>
</dbReference>
<proteinExistence type="predicted"/>
<dbReference type="EMBL" id="CAFBIY010000163">
    <property type="protein sequence ID" value="CAB4852843.1"/>
    <property type="molecule type" value="Genomic_DNA"/>
</dbReference>
<evidence type="ECO:0000313" key="20">
    <source>
        <dbReference type="EMBL" id="CAB4738130.1"/>
    </source>
</evidence>
<comment type="subcellular location">
    <subcellularLocation>
        <location evidence="2">Cell inner membrane</location>
        <topology evidence="2">Multi-pass membrane protein</topology>
    </subcellularLocation>
</comment>
<dbReference type="EMBL" id="CAEZYF010000022">
    <property type="protein sequence ID" value="CAB4738130.1"/>
    <property type="molecule type" value="Genomic_DNA"/>
</dbReference>
<dbReference type="PROSITE" id="PS50894">
    <property type="entry name" value="HPT"/>
    <property type="match status" value="1"/>
</dbReference>
<keyword evidence="5" id="KW-0997">Cell inner membrane</keyword>
<dbReference type="SUPFAM" id="SSF52172">
    <property type="entry name" value="CheY-like"/>
    <property type="match status" value="1"/>
</dbReference>
<evidence type="ECO:0000256" key="11">
    <source>
        <dbReference type="ARBA" id="ARBA00022989"/>
    </source>
</evidence>
<dbReference type="CDD" id="cd16922">
    <property type="entry name" value="HATPase_EvgS-ArcB-TorS-like"/>
    <property type="match status" value="1"/>
</dbReference>
<dbReference type="SUPFAM" id="SSF55785">
    <property type="entry name" value="PYP-like sensor domain (PAS domain)"/>
    <property type="match status" value="1"/>
</dbReference>
<evidence type="ECO:0000259" key="15">
    <source>
        <dbReference type="PROSITE" id="PS50110"/>
    </source>
</evidence>
<dbReference type="GO" id="GO:0005886">
    <property type="term" value="C:plasma membrane"/>
    <property type="evidence" value="ECO:0007669"/>
    <property type="project" value="UniProtKB-SubCell"/>
</dbReference>
<dbReference type="SMART" id="SM00387">
    <property type="entry name" value="HATPase_c"/>
    <property type="match status" value="1"/>
</dbReference>
<dbReference type="SMART" id="SM00388">
    <property type="entry name" value="HisKA"/>
    <property type="match status" value="1"/>
</dbReference>
<dbReference type="SMART" id="SM00304">
    <property type="entry name" value="HAMP"/>
    <property type="match status" value="1"/>
</dbReference>
<dbReference type="PROSITE" id="PS50885">
    <property type="entry name" value="HAMP"/>
    <property type="match status" value="1"/>
</dbReference>
<protein>
    <recommendedName>
        <fullName evidence="3">histidine kinase</fullName>
        <ecNumber evidence="3">2.7.13.3</ecNumber>
    </recommendedName>
</protein>
<dbReference type="AlphaFoldDB" id="A0A6J6STR3"/>
<dbReference type="CDD" id="cd00088">
    <property type="entry name" value="HPT"/>
    <property type="match status" value="1"/>
</dbReference>
<keyword evidence="8 13" id="KW-0812">Transmembrane</keyword>
<dbReference type="InterPro" id="IPR004358">
    <property type="entry name" value="Sig_transdc_His_kin-like_C"/>
</dbReference>
<evidence type="ECO:0000256" key="5">
    <source>
        <dbReference type="ARBA" id="ARBA00022519"/>
    </source>
</evidence>
<dbReference type="Pfam" id="PF00072">
    <property type="entry name" value="Response_reg"/>
    <property type="match status" value="1"/>
</dbReference>
<dbReference type="Pfam" id="PF01627">
    <property type="entry name" value="Hpt"/>
    <property type="match status" value="1"/>
</dbReference>
<organism evidence="20">
    <name type="scientific">freshwater metagenome</name>
    <dbReference type="NCBI Taxonomy" id="449393"/>
    <lineage>
        <taxon>unclassified sequences</taxon>
        <taxon>metagenomes</taxon>
        <taxon>ecological metagenomes</taxon>
    </lineage>
</organism>
<dbReference type="InterPro" id="IPR036097">
    <property type="entry name" value="HisK_dim/P_sf"/>
</dbReference>
<dbReference type="InterPro" id="IPR003661">
    <property type="entry name" value="HisK_dim/P_dom"/>
</dbReference>
<dbReference type="InterPro" id="IPR035965">
    <property type="entry name" value="PAS-like_dom_sf"/>
</dbReference>
<keyword evidence="9" id="KW-0418">Kinase</keyword>
<keyword evidence="10" id="KW-0547">Nucleotide-binding</keyword>
<evidence type="ECO:0000256" key="8">
    <source>
        <dbReference type="ARBA" id="ARBA00022692"/>
    </source>
</evidence>
<dbReference type="PANTHER" id="PTHR43047">
    <property type="entry name" value="TWO-COMPONENT HISTIDINE PROTEIN KINASE"/>
    <property type="match status" value="1"/>
</dbReference>
<dbReference type="Pfam" id="PF00512">
    <property type="entry name" value="HisKA"/>
    <property type="match status" value="1"/>
</dbReference>
<evidence type="ECO:0000256" key="10">
    <source>
        <dbReference type="ARBA" id="ARBA00022840"/>
    </source>
</evidence>
<evidence type="ECO:0000313" key="19">
    <source>
        <dbReference type="EMBL" id="CAB4365080.1"/>
    </source>
</evidence>
<dbReference type="SMART" id="SM00448">
    <property type="entry name" value="REC"/>
    <property type="match status" value="1"/>
</dbReference>
<dbReference type="SUPFAM" id="SSF47384">
    <property type="entry name" value="Homodimeric domain of signal transducing histidine kinase"/>
    <property type="match status" value="1"/>
</dbReference>
<dbReference type="PROSITE" id="PS50112">
    <property type="entry name" value="PAS"/>
    <property type="match status" value="1"/>
</dbReference>
<keyword evidence="12 13" id="KW-0472">Membrane</keyword>
<dbReference type="EMBL" id="CAESGF010000024">
    <property type="protein sequence ID" value="CAB4365080.1"/>
    <property type="molecule type" value="Genomic_DNA"/>
</dbReference>
<dbReference type="PROSITE" id="PS50109">
    <property type="entry name" value="HIS_KIN"/>
    <property type="match status" value="1"/>
</dbReference>
<dbReference type="InterPro" id="IPR008207">
    <property type="entry name" value="Sig_transdc_His_kin_Hpt_dom"/>
</dbReference>
<dbReference type="PANTHER" id="PTHR43047:SF64">
    <property type="entry name" value="HISTIDINE KINASE CONTAINING CHEY-HOMOLOGOUS RECEIVER DOMAIN AND PAS DOMAIN-RELATED"/>
    <property type="match status" value="1"/>
</dbReference>
<dbReference type="CDD" id="cd00082">
    <property type="entry name" value="HisKA"/>
    <property type="match status" value="1"/>
</dbReference>
<evidence type="ECO:0000256" key="6">
    <source>
        <dbReference type="ARBA" id="ARBA00022553"/>
    </source>
</evidence>
<dbReference type="InterPro" id="IPR005467">
    <property type="entry name" value="His_kinase_dom"/>
</dbReference>
<evidence type="ECO:0000256" key="13">
    <source>
        <dbReference type="SAM" id="Phobius"/>
    </source>
</evidence>
<dbReference type="SUPFAM" id="SSF47226">
    <property type="entry name" value="Histidine-containing phosphotransfer domain, HPT domain"/>
    <property type="match status" value="1"/>
</dbReference>
<dbReference type="InterPro" id="IPR036641">
    <property type="entry name" value="HPT_dom_sf"/>
</dbReference>
<evidence type="ECO:0000259" key="16">
    <source>
        <dbReference type="PROSITE" id="PS50112"/>
    </source>
</evidence>
<dbReference type="Gene3D" id="1.20.120.160">
    <property type="entry name" value="HPT domain"/>
    <property type="match status" value="1"/>
</dbReference>
<dbReference type="FunFam" id="3.30.565.10:FF:000010">
    <property type="entry name" value="Sensor histidine kinase RcsC"/>
    <property type="match status" value="1"/>
</dbReference>
<keyword evidence="4" id="KW-1003">Cell membrane</keyword>
<evidence type="ECO:0000256" key="1">
    <source>
        <dbReference type="ARBA" id="ARBA00000085"/>
    </source>
</evidence>
<evidence type="ECO:0000259" key="14">
    <source>
        <dbReference type="PROSITE" id="PS50109"/>
    </source>
</evidence>
<dbReference type="InterPro" id="IPR036890">
    <property type="entry name" value="HATPase_C_sf"/>
</dbReference>
<feature type="domain" description="Histidine kinase" evidence="14">
    <location>
        <begin position="577"/>
        <end position="799"/>
    </location>
</feature>
<evidence type="ECO:0000259" key="17">
    <source>
        <dbReference type="PROSITE" id="PS50885"/>
    </source>
</evidence>
<feature type="domain" description="PAS" evidence="16">
    <location>
        <begin position="453"/>
        <end position="489"/>
    </location>
</feature>
<dbReference type="NCBIfam" id="TIGR00229">
    <property type="entry name" value="sensory_box"/>
    <property type="match status" value="1"/>
</dbReference>
<keyword evidence="11 13" id="KW-1133">Transmembrane helix</keyword>
<feature type="domain" description="Response regulatory" evidence="15">
    <location>
        <begin position="822"/>
        <end position="939"/>
    </location>
</feature>
<dbReference type="Gene3D" id="3.30.450.20">
    <property type="entry name" value="PAS domain"/>
    <property type="match status" value="3"/>
</dbReference>
<dbReference type="Gene3D" id="3.40.50.2300">
    <property type="match status" value="1"/>
</dbReference>
<dbReference type="InterPro" id="IPR000014">
    <property type="entry name" value="PAS"/>
</dbReference>
<evidence type="ECO:0000256" key="7">
    <source>
        <dbReference type="ARBA" id="ARBA00022679"/>
    </source>
</evidence>
<dbReference type="CDD" id="cd17546">
    <property type="entry name" value="REC_hyHK_CKI1_RcsC-like"/>
    <property type="match status" value="1"/>
</dbReference>
<dbReference type="GO" id="GO:0000155">
    <property type="term" value="F:phosphorelay sensor kinase activity"/>
    <property type="evidence" value="ECO:0007669"/>
    <property type="project" value="InterPro"/>
</dbReference>
<evidence type="ECO:0000256" key="2">
    <source>
        <dbReference type="ARBA" id="ARBA00004429"/>
    </source>
</evidence>
<evidence type="ECO:0000313" key="23">
    <source>
        <dbReference type="EMBL" id="CAB4989852.1"/>
    </source>
</evidence>
<dbReference type="Pfam" id="PF02518">
    <property type="entry name" value="HATPase_c"/>
    <property type="match status" value="1"/>
</dbReference>
<dbReference type="EMBL" id="CAFBMT010000020">
    <property type="protein sequence ID" value="CAB4948574.1"/>
    <property type="molecule type" value="Genomic_DNA"/>
</dbReference>
<reference evidence="20" key="1">
    <citation type="submission" date="2020-05" db="EMBL/GenBank/DDBJ databases">
        <authorList>
            <person name="Chiriac C."/>
            <person name="Salcher M."/>
            <person name="Ghai R."/>
            <person name="Kavagutti S V."/>
        </authorList>
    </citation>
    <scope>NUCLEOTIDE SEQUENCE</scope>
</reference>
<evidence type="ECO:0000256" key="4">
    <source>
        <dbReference type="ARBA" id="ARBA00022475"/>
    </source>
</evidence>
<comment type="catalytic activity">
    <reaction evidence="1">
        <text>ATP + protein L-histidine = ADP + protein N-phospho-L-histidine.</text>
        <dbReference type="EC" id="2.7.13.3"/>
    </reaction>
</comment>
<dbReference type="SMART" id="SM00073">
    <property type="entry name" value="HPT"/>
    <property type="match status" value="1"/>
</dbReference>
<evidence type="ECO:0000256" key="3">
    <source>
        <dbReference type="ARBA" id="ARBA00012438"/>
    </source>
</evidence>
<accession>A0A6J6STR3</accession>
<dbReference type="Gene3D" id="1.10.287.130">
    <property type="match status" value="1"/>
</dbReference>
<dbReference type="Gene3D" id="6.10.340.10">
    <property type="match status" value="1"/>
</dbReference>
<dbReference type="PRINTS" id="PR00344">
    <property type="entry name" value="BCTRLSENSOR"/>
</dbReference>
<dbReference type="InterPro" id="IPR011006">
    <property type="entry name" value="CheY-like_superfamily"/>
</dbReference>
<dbReference type="PROSITE" id="PS50110">
    <property type="entry name" value="RESPONSE_REGULATORY"/>
    <property type="match status" value="1"/>
</dbReference>
<dbReference type="InterPro" id="IPR003660">
    <property type="entry name" value="HAMP_dom"/>
</dbReference>
<evidence type="ECO:0000256" key="12">
    <source>
        <dbReference type="ARBA" id="ARBA00023136"/>
    </source>
</evidence>
<dbReference type="InterPro" id="IPR001789">
    <property type="entry name" value="Sig_transdc_resp-reg_receiver"/>
</dbReference>
<feature type="domain" description="HAMP" evidence="17">
    <location>
        <begin position="389"/>
        <end position="441"/>
    </location>
</feature>
<evidence type="ECO:0000313" key="21">
    <source>
        <dbReference type="EMBL" id="CAB4852843.1"/>
    </source>
</evidence>
<dbReference type="Gene3D" id="3.30.565.10">
    <property type="entry name" value="Histidine kinase-like ATPase, C-terminal domain"/>
    <property type="match status" value="1"/>
</dbReference>
<dbReference type="EC" id="2.7.13.3" evidence="3"/>
<dbReference type="Pfam" id="PF13188">
    <property type="entry name" value="PAS_8"/>
    <property type="match status" value="1"/>
</dbReference>
<evidence type="ECO:0000256" key="9">
    <source>
        <dbReference type="ARBA" id="ARBA00022777"/>
    </source>
</evidence>
<gene>
    <name evidence="20" type="ORF">UFOPK2656_02694</name>
    <name evidence="21" type="ORF">UFOPK3267_02365</name>
    <name evidence="22" type="ORF">UFOPK3651_02688</name>
    <name evidence="23" type="ORF">UFOPK3931_01399</name>
    <name evidence="19" type="ORF">UFOPK4189_02836</name>
</gene>
<keyword evidence="6" id="KW-0597">Phosphoprotein</keyword>
<feature type="transmembrane region" description="Helical" evidence="13">
    <location>
        <begin position="361"/>
        <end position="382"/>
    </location>
</feature>
<feature type="domain" description="HPt" evidence="18">
    <location>
        <begin position="974"/>
        <end position="1064"/>
    </location>
</feature>
<evidence type="ECO:0000313" key="22">
    <source>
        <dbReference type="EMBL" id="CAB4948574.1"/>
    </source>
</evidence>